<dbReference type="EMBL" id="KP881332">
    <property type="protein sequence ID" value="AKA61284.1"/>
    <property type="molecule type" value="Genomic_DNA"/>
</dbReference>
<proteinExistence type="predicted"/>
<name>A0A0U1ZVT8_9CAUD</name>
<dbReference type="GeneID" id="28802246"/>
<dbReference type="KEGG" id="vg:28802246"/>
<evidence type="ECO:0000313" key="1">
    <source>
        <dbReference type="EMBL" id="AKA61284.1"/>
    </source>
</evidence>
<accession>A0A0U1ZVT8</accession>
<evidence type="ECO:0000313" key="2">
    <source>
        <dbReference type="Proteomes" id="UP000207597"/>
    </source>
</evidence>
<dbReference type="RefSeq" id="YP_009275790.1">
    <property type="nucleotide sequence ID" value="NC_030933.1"/>
</dbReference>
<organism evidence="1 2">
    <name type="scientific">Staphylococcus phage Stau2</name>
    <dbReference type="NCBI Taxonomy" id="1200862"/>
    <lineage>
        <taxon>Viruses</taxon>
        <taxon>Duplodnaviria</taxon>
        <taxon>Heunggongvirae</taxon>
        <taxon>Uroviricota</taxon>
        <taxon>Caudoviricetes</taxon>
        <taxon>Herelleviridae</taxon>
        <taxon>Twortvirinae</taxon>
        <taxon>Silviavirus</taxon>
        <taxon>Silviavirus stau2</taxon>
    </lineage>
</organism>
<dbReference type="Proteomes" id="UP000207597">
    <property type="component" value="Segment"/>
</dbReference>
<gene>
    <name evidence="1" type="ORF">Stau2_33</name>
</gene>
<reference evidence="1 2" key="1">
    <citation type="journal article" date="2016" name="Virus Genes">
        <title>Genomic analysis of Staphylococcus phage Stau2 isolated from medical specimen.</title>
        <authorList>
            <person name="Hsieh S.E."/>
            <person name="Tseng Y.H."/>
            <person name="Lo H.H."/>
            <person name="Chen S.T."/>
            <person name="Wu C.N."/>
        </authorList>
    </citation>
    <scope>NUCLEOTIDE SEQUENCE [LARGE SCALE GENOMIC DNA]</scope>
</reference>
<protein>
    <recommendedName>
        <fullName evidence="3">Phage protein</fullName>
    </recommendedName>
</protein>
<sequence length="68" mass="7970">MAKKTPKGKTFTGYVHIDTFLKTAQTLFNMKESQVAGFKAYMEGKHYLFNEKDFIPFLEKYLGRELEI</sequence>
<evidence type="ECO:0008006" key="3">
    <source>
        <dbReference type="Google" id="ProtNLM"/>
    </source>
</evidence>
<keyword evidence="2" id="KW-1185">Reference proteome</keyword>